<dbReference type="InterPro" id="IPR036390">
    <property type="entry name" value="WH_DNA-bd_sf"/>
</dbReference>
<evidence type="ECO:0000313" key="1">
    <source>
        <dbReference type="EMBL" id="PMQ21646.1"/>
    </source>
</evidence>
<dbReference type="AlphaFoldDB" id="A0A2N7S684"/>
<dbReference type="EMBL" id="PNQX01000001">
    <property type="protein sequence ID" value="PMQ21646.1"/>
    <property type="molecule type" value="Genomic_DNA"/>
</dbReference>
<proteinExistence type="predicted"/>
<gene>
    <name evidence="1" type="ORF">CIK84_08980</name>
</gene>
<organism evidence="1 2">
    <name type="scientific">Glutamicibacter arilaitensis</name>
    <dbReference type="NCBI Taxonomy" id="256701"/>
    <lineage>
        <taxon>Bacteria</taxon>
        <taxon>Bacillati</taxon>
        <taxon>Actinomycetota</taxon>
        <taxon>Actinomycetes</taxon>
        <taxon>Micrococcales</taxon>
        <taxon>Micrococcaceae</taxon>
        <taxon>Glutamicibacter</taxon>
    </lineage>
</organism>
<dbReference type="RefSeq" id="WP_102598127.1">
    <property type="nucleotide sequence ID" value="NZ_PNQX01000001.1"/>
</dbReference>
<accession>A0A2N7S684</accession>
<comment type="caution">
    <text evidence="1">The sequence shown here is derived from an EMBL/GenBank/DDBJ whole genome shotgun (WGS) entry which is preliminary data.</text>
</comment>
<dbReference type="Gene3D" id="1.10.10.10">
    <property type="entry name" value="Winged helix-like DNA-binding domain superfamily/Winged helix DNA-binding domain"/>
    <property type="match status" value="1"/>
</dbReference>
<evidence type="ECO:0000313" key="2">
    <source>
        <dbReference type="Proteomes" id="UP000235739"/>
    </source>
</evidence>
<sequence>MSENIRGKVRASDPETSHVAAAGAVKRSATIRERVLLILQAAGRGMTHDEIISQYRRQASRLGWSPASDSGIRTRVHELVERGSVERSETGAGRSRYGRATILWRAVAVQILETAVQAEGEN</sequence>
<protein>
    <submittedName>
        <fullName evidence="1">Uncharacterized protein</fullName>
    </submittedName>
</protein>
<dbReference type="InterPro" id="IPR036388">
    <property type="entry name" value="WH-like_DNA-bd_sf"/>
</dbReference>
<reference evidence="1 2" key="1">
    <citation type="journal article" date="2017" name="Elife">
        <title>Extensive horizontal gene transfer in cheese-associated bacteria.</title>
        <authorList>
            <person name="Bonham K.S."/>
            <person name="Wolfe B.E."/>
            <person name="Dutton R.J."/>
        </authorList>
    </citation>
    <scope>NUCLEOTIDE SEQUENCE [LARGE SCALE GENOMIC DNA]</scope>
    <source>
        <strain evidence="1 2">JB182</strain>
    </source>
</reference>
<dbReference type="SUPFAM" id="SSF46785">
    <property type="entry name" value="Winged helix' DNA-binding domain"/>
    <property type="match status" value="1"/>
</dbReference>
<name>A0A2N7S684_9MICC</name>
<dbReference type="Proteomes" id="UP000235739">
    <property type="component" value="Unassembled WGS sequence"/>
</dbReference>